<dbReference type="CDD" id="cd06261">
    <property type="entry name" value="TM_PBP2"/>
    <property type="match status" value="1"/>
</dbReference>
<gene>
    <name evidence="9" type="ORF">FC80_GL001773</name>
</gene>
<sequence>MRKKIMRKYLLKRVFYMVLTLFLVATITFFLMKLMPGTPYSNQEKMTPQQIRIMNEQYGLNKPVWLQYLIYLGGMLHGDLGTSFQYSNQPVSYLISSRIGASAQLGFQAMVFGVFFGIIIGSIAAINRNTWIDTLCTILSIIGKSVPNFVLAVLLQFYIALKLGWFPIADWGGFSYTVLPTIALGVGPLAETARFIRTGMVDVLNSDYIELARAKGLTKFGIVYHHALRNSLIPLVTLIGPYTVALMTGSMVIENIFSIPGIGEQFVKSITTNDYPTIMGVTMLFSAGLVVVILLTDIVYGIIDPRIRLSGNGD</sequence>
<comment type="subcellular location">
    <subcellularLocation>
        <location evidence="1 7">Cell membrane</location>
        <topology evidence="1 7">Multi-pass membrane protein</topology>
    </subcellularLocation>
</comment>
<evidence type="ECO:0000259" key="8">
    <source>
        <dbReference type="PROSITE" id="PS50928"/>
    </source>
</evidence>
<comment type="similarity">
    <text evidence="7">Belongs to the binding-protein-dependent transport system permease family.</text>
</comment>
<dbReference type="GO" id="GO:0005886">
    <property type="term" value="C:plasma membrane"/>
    <property type="evidence" value="ECO:0007669"/>
    <property type="project" value="UniProtKB-SubCell"/>
</dbReference>
<feature type="transmembrane region" description="Helical" evidence="7">
    <location>
        <begin position="232"/>
        <end position="257"/>
    </location>
</feature>
<dbReference type="AlphaFoldDB" id="A0A0R2CDW3"/>
<keyword evidence="10" id="KW-1185">Reference proteome</keyword>
<keyword evidence="3" id="KW-1003">Cell membrane</keyword>
<dbReference type="InterPro" id="IPR035906">
    <property type="entry name" value="MetI-like_sf"/>
</dbReference>
<keyword evidence="4 7" id="KW-0812">Transmembrane</keyword>
<dbReference type="GO" id="GO:0055085">
    <property type="term" value="P:transmembrane transport"/>
    <property type="evidence" value="ECO:0007669"/>
    <property type="project" value="InterPro"/>
</dbReference>
<feature type="transmembrane region" description="Helical" evidence="7">
    <location>
        <begin position="105"/>
        <end position="126"/>
    </location>
</feature>
<dbReference type="EMBL" id="AYZE01000017">
    <property type="protein sequence ID" value="KRM89951.1"/>
    <property type="molecule type" value="Genomic_DNA"/>
</dbReference>
<dbReference type="NCBIfam" id="NF045471">
    <property type="entry name" value="Opp3B"/>
    <property type="match status" value="1"/>
</dbReference>
<proteinExistence type="inferred from homology"/>
<evidence type="ECO:0000313" key="9">
    <source>
        <dbReference type="EMBL" id="KRM89951.1"/>
    </source>
</evidence>
<dbReference type="Pfam" id="PF19300">
    <property type="entry name" value="BPD_transp_1_N"/>
    <property type="match status" value="1"/>
</dbReference>
<dbReference type="PROSITE" id="PS50928">
    <property type="entry name" value="ABC_TM1"/>
    <property type="match status" value="1"/>
</dbReference>
<feature type="transmembrane region" description="Helical" evidence="7">
    <location>
        <begin position="138"/>
        <end position="159"/>
    </location>
</feature>
<evidence type="ECO:0000256" key="2">
    <source>
        <dbReference type="ARBA" id="ARBA00022448"/>
    </source>
</evidence>
<evidence type="ECO:0000256" key="6">
    <source>
        <dbReference type="ARBA" id="ARBA00023136"/>
    </source>
</evidence>
<keyword evidence="5 7" id="KW-1133">Transmembrane helix</keyword>
<dbReference type="Gene3D" id="1.10.3720.10">
    <property type="entry name" value="MetI-like"/>
    <property type="match status" value="1"/>
</dbReference>
<keyword evidence="6 7" id="KW-0472">Membrane</keyword>
<reference evidence="9 10" key="1">
    <citation type="journal article" date="2015" name="Genome Announc.">
        <title>Expanding the biotechnology potential of lactobacilli through comparative genomics of 213 strains and associated genera.</title>
        <authorList>
            <person name="Sun Z."/>
            <person name="Harris H.M."/>
            <person name="McCann A."/>
            <person name="Guo C."/>
            <person name="Argimon S."/>
            <person name="Zhang W."/>
            <person name="Yang X."/>
            <person name="Jeffery I.B."/>
            <person name="Cooney J.C."/>
            <person name="Kagawa T.F."/>
            <person name="Liu W."/>
            <person name="Song Y."/>
            <person name="Salvetti E."/>
            <person name="Wrobel A."/>
            <person name="Rasinkangas P."/>
            <person name="Parkhill J."/>
            <person name="Rea M.C."/>
            <person name="O'Sullivan O."/>
            <person name="Ritari J."/>
            <person name="Douillard F.P."/>
            <person name="Paul Ross R."/>
            <person name="Yang R."/>
            <person name="Briner A.E."/>
            <person name="Felis G.E."/>
            <person name="de Vos W.M."/>
            <person name="Barrangou R."/>
            <person name="Klaenhammer T.R."/>
            <person name="Caufield P.W."/>
            <person name="Cui Y."/>
            <person name="Zhang H."/>
            <person name="O'Toole P.W."/>
        </authorList>
    </citation>
    <scope>NUCLEOTIDE SEQUENCE [LARGE SCALE GENOMIC DNA]</scope>
    <source>
        <strain evidence="9 10">DSM 21116</strain>
    </source>
</reference>
<dbReference type="InterPro" id="IPR045621">
    <property type="entry name" value="BPD_transp_1_N"/>
</dbReference>
<evidence type="ECO:0000256" key="3">
    <source>
        <dbReference type="ARBA" id="ARBA00022475"/>
    </source>
</evidence>
<dbReference type="Proteomes" id="UP000051131">
    <property type="component" value="Unassembled WGS sequence"/>
</dbReference>
<dbReference type="Pfam" id="PF00528">
    <property type="entry name" value="BPD_transp_1"/>
    <property type="match status" value="1"/>
</dbReference>
<evidence type="ECO:0000256" key="5">
    <source>
        <dbReference type="ARBA" id="ARBA00022989"/>
    </source>
</evidence>
<feature type="domain" description="ABC transmembrane type-1" evidence="8">
    <location>
        <begin position="99"/>
        <end position="300"/>
    </location>
</feature>
<dbReference type="PATRIC" id="fig|1423729.3.peg.1800"/>
<dbReference type="SUPFAM" id="SSF161098">
    <property type="entry name" value="MetI-like"/>
    <property type="match status" value="1"/>
</dbReference>
<name>A0A0R2CDW3_9LACO</name>
<evidence type="ECO:0000256" key="1">
    <source>
        <dbReference type="ARBA" id="ARBA00004651"/>
    </source>
</evidence>
<evidence type="ECO:0000256" key="4">
    <source>
        <dbReference type="ARBA" id="ARBA00022692"/>
    </source>
</evidence>
<keyword evidence="2 7" id="KW-0813">Transport</keyword>
<dbReference type="STRING" id="1423729.FC80_GL001773"/>
<comment type="caution">
    <text evidence="9">The sequence shown here is derived from an EMBL/GenBank/DDBJ whole genome shotgun (WGS) entry which is preliminary data.</text>
</comment>
<dbReference type="PANTHER" id="PTHR43163:SF6">
    <property type="entry name" value="DIPEPTIDE TRANSPORT SYSTEM PERMEASE PROTEIN DPPB-RELATED"/>
    <property type="match status" value="1"/>
</dbReference>
<accession>A0A0R2CDW3</accession>
<feature type="transmembrane region" description="Helical" evidence="7">
    <location>
        <begin position="171"/>
        <end position="190"/>
    </location>
</feature>
<dbReference type="InterPro" id="IPR000515">
    <property type="entry name" value="MetI-like"/>
</dbReference>
<evidence type="ECO:0000313" key="10">
    <source>
        <dbReference type="Proteomes" id="UP000051131"/>
    </source>
</evidence>
<evidence type="ECO:0000256" key="7">
    <source>
        <dbReference type="RuleBase" id="RU363032"/>
    </source>
</evidence>
<feature type="transmembrane region" description="Helical" evidence="7">
    <location>
        <begin position="14"/>
        <end position="32"/>
    </location>
</feature>
<dbReference type="PANTHER" id="PTHR43163">
    <property type="entry name" value="DIPEPTIDE TRANSPORT SYSTEM PERMEASE PROTEIN DPPB-RELATED"/>
    <property type="match status" value="1"/>
</dbReference>
<organism evidence="9 10">
    <name type="scientific">Liquorilactobacillus cacaonum DSM 21116</name>
    <dbReference type="NCBI Taxonomy" id="1423729"/>
    <lineage>
        <taxon>Bacteria</taxon>
        <taxon>Bacillati</taxon>
        <taxon>Bacillota</taxon>
        <taxon>Bacilli</taxon>
        <taxon>Lactobacillales</taxon>
        <taxon>Lactobacillaceae</taxon>
        <taxon>Liquorilactobacillus</taxon>
    </lineage>
</organism>
<protein>
    <submittedName>
        <fullName evidence="9">Oligopeptide transport system permease</fullName>
    </submittedName>
</protein>
<feature type="transmembrane region" description="Helical" evidence="7">
    <location>
        <begin position="277"/>
        <end position="303"/>
    </location>
</feature>